<evidence type="ECO:0000259" key="7">
    <source>
        <dbReference type="Pfam" id="PF00496"/>
    </source>
</evidence>
<dbReference type="STRING" id="1552123.EP57_00265"/>
<dbReference type="FunFam" id="3.90.76.10:FF:000001">
    <property type="entry name" value="Oligopeptide ABC transporter substrate-binding protein"/>
    <property type="match status" value="1"/>
</dbReference>
<keyword evidence="4 6" id="KW-0732">Signal</keyword>
<protein>
    <submittedName>
        <fullName evidence="8">Peptide ABC transporter substrate-binding protein</fullName>
    </submittedName>
</protein>
<evidence type="ECO:0000313" key="11">
    <source>
        <dbReference type="Proteomes" id="UP000029844"/>
    </source>
</evidence>
<dbReference type="PANTHER" id="PTHR30290:SF10">
    <property type="entry name" value="PERIPLASMIC OLIGOPEPTIDE-BINDING PROTEIN-RELATED"/>
    <property type="match status" value="1"/>
</dbReference>
<dbReference type="SUPFAM" id="SSF53850">
    <property type="entry name" value="Periplasmic binding protein-like II"/>
    <property type="match status" value="1"/>
</dbReference>
<accession>A0A099WLH7</accession>
<dbReference type="Gene3D" id="3.40.190.10">
    <property type="entry name" value="Periplasmic binding protein-like II"/>
    <property type="match status" value="1"/>
</dbReference>
<dbReference type="Proteomes" id="UP000029844">
    <property type="component" value="Unassembled WGS sequence"/>
</dbReference>
<keyword evidence="5" id="KW-0653">Protein transport</keyword>
<reference evidence="8 11" key="1">
    <citation type="submission" date="2014-05" db="EMBL/GenBank/DDBJ databases">
        <title>Novel Listeriaceae from food processing environments.</title>
        <authorList>
            <person name="den Bakker H.C."/>
        </authorList>
    </citation>
    <scope>NUCLEOTIDE SEQUENCE [LARGE SCALE GENOMIC DNA]</scope>
    <source>
        <strain evidence="8 11">FSL A5-0281</strain>
    </source>
</reference>
<comment type="similarity">
    <text evidence="2">Belongs to the bacterial solute-binding protein 5 family.</text>
</comment>
<dbReference type="GO" id="GO:0030288">
    <property type="term" value="C:outer membrane-bounded periplasmic space"/>
    <property type="evidence" value="ECO:0007669"/>
    <property type="project" value="UniProtKB-ARBA"/>
</dbReference>
<dbReference type="AlphaFoldDB" id="A0A099WLH7"/>
<dbReference type="Gene3D" id="3.10.105.10">
    <property type="entry name" value="Dipeptide-binding Protein, Domain 3"/>
    <property type="match status" value="1"/>
</dbReference>
<evidence type="ECO:0000256" key="5">
    <source>
        <dbReference type="ARBA" id="ARBA00022856"/>
    </source>
</evidence>
<dbReference type="GeneID" id="58715882"/>
<reference evidence="12 13" key="2">
    <citation type="submission" date="2020-03" db="EMBL/GenBank/DDBJ databases">
        <title>Soil Listeria distribution.</title>
        <authorList>
            <person name="Liao J."/>
            <person name="Wiedmann M."/>
        </authorList>
    </citation>
    <scope>NUCLEOTIDE SEQUENCE [LARGE SCALE GENOMIC DNA]</scope>
    <source>
        <strain evidence="10 12">FSL L7-0245</strain>
        <strain evidence="9 13">FSL L7-1387</strain>
    </source>
</reference>
<dbReference type="eggNOG" id="COG4166">
    <property type="taxonomic scope" value="Bacteria"/>
</dbReference>
<dbReference type="EMBL" id="JAARYH010000006">
    <property type="protein sequence ID" value="MBC2167672.1"/>
    <property type="molecule type" value="Genomic_DNA"/>
</dbReference>
<keyword evidence="3" id="KW-0813">Transport</keyword>
<comment type="subcellular location">
    <subcellularLocation>
        <location evidence="1">Cell membrane</location>
        <topology evidence="1">Lipid-anchor</topology>
    </subcellularLocation>
</comment>
<organism evidence="8 11">
    <name type="scientific">Listeria booriae</name>
    <dbReference type="NCBI Taxonomy" id="1552123"/>
    <lineage>
        <taxon>Bacteria</taxon>
        <taxon>Bacillati</taxon>
        <taxon>Bacillota</taxon>
        <taxon>Bacilli</taxon>
        <taxon>Bacillales</taxon>
        <taxon>Listeriaceae</taxon>
        <taxon>Listeria</taxon>
    </lineage>
</organism>
<dbReference type="Gene3D" id="3.90.76.10">
    <property type="entry name" value="Dipeptide-binding Protein, Domain 1"/>
    <property type="match status" value="1"/>
</dbReference>
<evidence type="ECO:0000256" key="4">
    <source>
        <dbReference type="ARBA" id="ARBA00022729"/>
    </source>
</evidence>
<evidence type="ECO:0000313" key="9">
    <source>
        <dbReference type="EMBL" id="MBC1561141.1"/>
    </source>
</evidence>
<evidence type="ECO:0000313" key="10">
    <source>
        <dbReference type="EMBL" id="MBC2167672.1"/>
    </source>
</evidence>
<dbReference type="EMBL" id="JAARRW010000001">
    <property type="protein sequence ID" value="MBC1561141.1"/>
    <property type="molecule type" value="Genomic_DNA"/>
</dbReference>
<dbReference type="PROSITE" id="PS01040">
    <property type="entry name" value="SBP_BACTERIAL_5"/>
    <property type="match status" value="1"/>
</dbReference>
<dbReference type="Proteomes" id="UP000519573">
    <property type="component" value="Unassembled WGS sequence"/>
</dbReference>
<dbReference type="InterPro" id="IPR023765">
    <property type="entry name" value="SBP_5_CS"/>
</dbReference>
<dbReference type="Pfam" id="PF00496">
    <property type="entry name" value="SBP_bac_5"/>
    <property type="match status" value="1"/>
</dbReference>
<evidence type="ECO:0000256" key="1">
    <source>
        <dbReference type="ARBA" id="ARBA00004193"/>
    </source>
</evidence>
<dbReference type="InterPro" id="IPR000914">
    <property type="entry name" value="SBP_5_dom"/>
</dbReference>
<dbReference type="EMBL" id="JNFA01000001">
    <property type="protein sequence ID" value="KGL45466.1"/>
    <property type="molecule type" value="Genomic_DNA"/>
</dbReference>
<dbReference type="InterPro" id="IPR039424">
    <property type="entry name" value="SBP_5"/>
</dbReference>
<dbReference type="PROSITE" id="PS51257">
    <property type="entry name" value="PROKAR_LIPOPROTEIN"/>
    <property type="match status" value="1"/>
</dbReference>
<evidence type="ECO:0000313" key="8">
    <source>
        <dbReference type="EMBL" id="KGL45466.1"/>
    </source>
</evidence>
<name>A0A099WLH7_9LIST</name>
<dbReference type="GO" id="GO:0043190">
    <property type="term" value="C:ATP-binding cassette (ABC) transporter complex"/>
    <property type="evidence" value="ECO:0007669"/>
    <property type="project" value="InterPro"/>
</dbReference>
<evidence type="ECO:0000256" key="2">
    <source>
        <dbReference type="ARBA" id="ARBA00005695"/>
    </source>
</evidence>
<dbReference type="PIRSF" id="PIRSF002741">
    <property type="entry name" value="MppA"/>
    <property type="match status" value="1"/>
</dbReference>
<dbReference type="GO" id="GO:0015833">
    <property type="term" value="P:peptide transport"/>
    <property type="evidence" value="ECO:0007669"/>
    <property type="project" value="UniProtKB-KW"/>
</dbReference>
<proteinExistence type="inferred from homology"/>
<feature type="domain" description="Solute-binding protein family 5" evidence="7">
    <location>
        <begin position="82"/>
        <end position="470"/>
    </location>
</feature>
<feature type="signal peptide" evidence="6">
    <location>
        <begin position="1"/>
        <end position="24"/>
    </location>
</feature>
<dbReference type="RefSeq" id="WP_036083041.1">
    <property type="nucleotide sequence ID" value="NZ_CBCSHQ010000002.1"/>
</dbReference>
<comment type="caution">
    <text evidence="8">The sequence shown here is derived from an EMBL/GenBank/DDBJ whole genome shotgun (WGS) entry which is preliminary data.</text>
</comment>
<feature type="chain" id="PRO_5041596419" evidence="6">
    <location>
        <begin position="25"/>
        <end position="553"/>
    </location>
</feature>
<sequence length="553" mass="62110">MKLKKSWVLALVLSVMAAVLVACGGGGDTSKDSVNKSSKKEVSLMESAEIPSMDSKKGTDGVSFTAQNTVFEGLYYLDKDDKVQPGVAKADPEVNADQTVYTIKLRDDAKWSNGTPVTANDFVYSWRKIVDPKTAAEYAVIFSGVVKNATQITAGEMKPEELGVKAIDDTTLEVTLEQPVPYFHSLLTFPTFYPQNEEYVEKQGTDYAKDSDHMIYNGAFTMKGWTNTSKSWSYEKNDKYWNKGDIKLDKINLEVIKDPGSAVNLYTTGKLDRATLSGDYAKQKQNDKDFTSNLDAFVYFLKFNQKLDGKQTIFANENVRKAIATVINKETMVDTVLANGSQPIDGLVPAKFTFNPKTQEDFRKESGDLITYDKAKAQEYWKKAKQELGQDNITIEFLGDDQEFSKKMSEYIQNELETSLDGLKVNIKTVPYKSRLKLDETQQYELQLSRWGPDYQDPSTFLGVFETTSSYNRSSYSNPEYDKLLKEAATTLATQPEARWNNLLKAEKILISDDTAIAPLYQNGVAALQNPKMSGFVSHLFGAPYSYQWITIK</sequence>
<keyword evidence="11" id="KW-1185">Reference proteome</keyword>
<dbReference type="FunFam" id="3.10.105.10:FF:000001">
    <property type="entry name" value="Oligopeptide ABC transporter, oligopeptide-binding protein"/>
    <property type="match status" value="1"/>
</dbReference>
<dbReference type="Proteomes" id="UP000541955">
    <property type="component" value="Unassembled WGS sequence"/>
</dbReference>
<dbReference type="OrthoDB" id="9801912at2"/>
<evidence type="ECO:0000256" key="3">
    <source>
        <dbReference type="ARBA" id="ARBA00022448"/>
    </source>
</evidence>
<keyword evidence="5" id="KW-0571">Peptide transport</keyword>
<dbReference type="PANTHER" id="PTHR30290">
    <property type="entry name" value="PERIPLASMIC BINDING COMPONENT OF ABC TRANSPORTER"/>
    <property type="match status" value="1"/>
</dbReference>
<evidence type="ECO:0000256" key="6">
    <source>
        <dbReference type="SAM" id="SignalP"/>
    </source>
</evidence>
<dbReference type="GO" id="GO:1904680">
    <property type="term" value="F:peptide transmembrane transporter activity"/>
    <property type="evidence" value="ECO:0007669"/>
    <property type="project" value="TreeGrafter"/>
</dbReference>
<gene>
    <name evidence="8" type="ORF">EP57_00265</name>
    <name evidence="9" type="ORF">HB902_03575</name>
    <name evidence="10" type="ORF">HCB26_13935</name>
</gene>
<dbReference type="CDD" id="cd08504">
    <property type="entry name" value="PBP2_OppA"/>
    <property type="match status" value="1"/>
</dbReference>
<dbReference type="InterPro" id="IPR030678">
    <property type="entry name" value="Peptide/Ni-bd"/>
</dbReference>
<evidence type="ECO:0000313" key="12">
    <source>
        <dbReference type="Proteomes" id="UP000519573"/>
    </source>
</evidence>
<evidence type="ECO:0000313" key="13">
    <source>
        <dbReference type="Proteomes" id="UP000541955"/>
    </source>
</evidence>